<comment type="caution">
    <text evidence="1">The sequence shown here is derived from an EMBL/GenBank/DDBJ whole genome shotgun (WGS) entry which is preliminary data.</text>
</comment>
<organism evidence="1 2">
    <name type="scientific">Elysia crispata</name>
    <name type="common">lettuce slug</name>
    <dbReference type="NCBI Taxonomy" id="231223"/>
    <lineage>
        <taxon>Eukaryota</taxon>
        <taxon>Metazoa</taxon>
        <taxon>Spiralia</taxon>
        <taxon>Lophotrochozoa</taxon>
        <taxon>Mollusca</taxon>
        <taxon>Gastropoda</taxon>
        <taxon>Heterobranchia</taxon>
        <taxon>Euthyneura</taxon>
        <taxon>Panpulmonata</taxon>
        <taxon>Sacoglossa</taxon>
        <taxon>Placobranchoidea</taxon>
        <taxon>Plakobranchidae</taxon>
        <taxon>Elysia</taxon>
    </lineage>
</organism>
<evidence type="ECO:0000313" key="1">
    <source>
        <dbReference type="EMBL" id="KAK3795347.1"/>
    </source>
</evidence>
<gene>
    <name evidence="1" type="ORF">RRG08_019621</name>
</gene>
<dbReference type="Proteomes" id="UP001283361">
    <property type="component" value="Unassembled WGS sequence"/>
</dbReference>
<proteinExistence type="predicted"/>
<sequence>MDNDKDLSHRLCQTKSFVSIGTSISLLWSPVGRRFVLPRDIATGSVCLDRYLPLSRAPETVNGRRFQLEAFLWRFWPLRAGLSGSSISARLHTINQAGQGFGRACGFHCLGFVQQVSESALDRSVYRHSSQGFLKGDREEIKVEAIEEGNEEIAEEKIEEIDEKEFKEEIGRRIRKRRWTRRI</sequence>
<dbReference type="EMBL" id="JAWDGP010001071">
    <property type="protein sequence ID" value="KAK3795347.1"/>
    <property type="molecule type" value="Genomic_DNA"/>
</dbReference>
<reference evidence="1" key="1">
    <citation type="journal article" date="2023" name="G3 (Bethesda)">
        <title>A reference genome for the long-term kleptoplast-retaining sea slug Elysia crispata morphotype clarki.</title>
        <authorList>
            <person name="Eastman K.E."/>
            <person name="Pendleton A.L."/>
            <person name="Shaikh M.A."/>
            <person name="Suttiyut T."/>
            <person name="Ogas R."/>
            <person name="Tomko P."/>
            <person name="Gavelis G."/>
            <person name="Widhalm J.R."/>
            <person name="Wisecaver J.H."/>
        </authorList>
    </citation>
    <scope>NUCLEOTIDE SEQUENCE</scope>
    <source>
        <strain evidence="1">ECLA1</strain>
    </source>
</reference>
<name>A0AAE1E628_9GAST</name>
<dbReference type="AlphaFoldDB" id="A0AAE1E628"/>
<accession>A0AAE1E628</accession>
<keyword evidence="2" id="KW-1185">Reference proteome</keyword>
<evidence type="ECO:0000313" key="2">
    <source>
        <dbReference type="Proteomes" id="UP001283361"/>
    </source>
</evidence>
<protein>
    <submittedName>
        <fullName evidence="1">Uncharacterized protein</fullName>
    </submittedName>
</protein>